<sequence>MDIFAINLPRLQHLLLYLFSSL</sequence>
<proteinExistence type="predicted"/>
<reference evidence="1" key="1">
    <citation type="submission" date="2014-09" db="EMBL/GenBank/DDBJ databases">
        <authorList>
            <person name="Magalhaes I.L.F."/>
            <person name="Oliveira U."/>
            <person name="Santos F.R."/>
            <person name="Vidigal T.H.D.A."/>
            <person name="Brescovit A.D."/>
            <person name="Santos A.J."/>
        </authorList>
    </citation>
    <scope>NUCLEOTIDE SEQUENCE</scope>
    <source>
        <tissue evidence="1">Shoot tissue taken approximately 20 cm above the soil surface</tissue>
    </source>
</reference>
<evidence type="ECO:0000313" key="1">
    <source>
        <dbReference type="EMBL" id="JAD34651.1"/>
    </source>
</evidence>
<dbReference type="EMBL" id="GBRH01263244">
    <property type="protein sequence ID" value="JAD34651.1"/>
    <property type="molecule type" value="Transcribed_RNA"/>
</dbReference>
<name>A0A0A8Z791_ARUDO</name>
<protein>
    <submittedName>
        <fullName evidence="1">Uncharacterized protein</fullName>
    </submittedName>
</protein>
<dbReference type="AlphaFoldDB" id="A0A0A8Z791"/>
<accession>A0A0A8Z791</accession>
<organism evidence="1">
    <name type="scientific">Arundo donax</name>
    <name type="common">Giant reed</name>
    <name type="synonym">Donax arundinaceus</name>
    <dbReference type="NCBI Taxonomy" id="35708"/>
    <lineage>
        <taxon>Eukaryota</taxon>
        <taxon>Viridiplantae</taxon>
        <taxon>Streptophyta</taxon>
        <taxon>Embryophyta</taxon>
        <taxon>Tracheophyta</taxon>
        <taxon>Spermatophyta</taxon>
        <taxon>Magnoliopsida</taxon>
        <taxon>Liliopsida</taxon>
        <taxon>Poales</taxon>
        <taxon>Poaceae</taxon>
        <taxon>PACMAD clade</taxon>
        <taxon>Arundinoideae</taxon>
        <taxon>Arundineae</taxon>
        <taxon>Arundo</taxon>
    </lineage>
</organism>
<reference evidence="1" key="2">
    <citation type="journal article" date="2015" name="Data Brief">
        <title>Shoot transcriptome of the giant reed, Arundo donax.</title>
        <authorList>
            <person name="Barrero R.A."/>
            <person name="Guerrero F.D."/>
            <person name="Moolhuijzen P."/>
            <person name="Goolsby J.A."/>
            <person name="Tidwell J."/>
            <person name="Bellgard S.E."/>
            <person name="Bellgard M.I."/>
        </authorList>
    </citation>
    <scope>NUCLEOTIDE SEQUENCE</scope>
    <source>
        <tissue evidence="1">Shoot tissue taken approximately 20 cm above the soil surface</tissue>
    </source>
</reference>